<dbReference type="InterPro" id="IPR040632">
    <property type="entry name" value="Sulfotransfer_4"/>
</dbReference>
<sequence length="257" mass="29281">MTIEVIGAGLGRTGTSSFCTAMDILGYKCHHMKKLLTETSNQDSKPFYSAFLSKKKAELEKKMPELEQEIANLEEEMANLNAQKNDLDTAYEGYDAATDWLGAYFYEELLARNPHAKVVLTERPFEDWYKSVKNTIHLAVTEKEESKPGSPYYFFGQLCRKIILDGKIVDKEAFSDKESIKKYYDNHTQKIKDIVPKDQLYCLKIGEGWEGLCQFLGKPVPEEPYPNLNSSAFFKKRFDVKATDTTDPVPELTVGKV</sequence>
<proteinExistence type="predicted"/>
<dbReference type="OrthoDB" id="408152at2759"/>
<dbReference type="AlphaFoldDB" id="A0A0B7MQ57"/>
<reference evidence="2 3" key="1">
    <citation type="submission" date="2014-09" db="EMBL/GenBank/DDBJ databases">
        <authorList>
            <person name="Ellenberger Sabrina"/>
        </authorList>
    </citation>
    <scope>NUCLEOTIDE SEQUENCE [LARGE SCALE GENOMIC DNA]</scope>
    <source>
        <strain evidence="2 3">CBS 412.66</strain>
    </source>
</reference>
<protein>
    <recommendedName>
        <fullName evidence="4">Sulfotransferase domain-containing protein</fullName>
    </recommendedName>
</protein>
<keyword evidence="3" id="KW-1185">Reference proteome</keyword>
<evidence type="ECO:0000313" key="3">
    <source>
        <dbReference type="Proteomes" id="UP000054107"/>
    </source>
</evidence>
<dbReference type="Gene3D" id="3.40.50.300">
    <property type="entry name" value="P-loop containing nucleotide triphosphate hydrolases"/>
    <property type="match status" value="1"/>
</dbReference>
<accession>A0A0B7MQ57</accession>
<evidence type="ECO:0008006" key="4">
    <source>
        <dbReference type="Google" id="ProtNLM"/>
    </source>
</evidence>
<dbReference type="InterPro" id="IPR027417">
    <property type="entry name" value="P-loop_NTPase"/>
</dbReference>
<name>A0A0B7MQ57_9FUNG</name>
<dbReference type="STRING" id="35722.A0A0B7MQ57"/>
<dbReference type="PANTHER" id="PTHR36978">
    <property type="entry name" value="P-LOOP CONTAINING NUCLEOTIDE TRIPHOSPHATE HYDROLASE"/>
    <property type="match status" value="1"/>
</dbReference>
<organism evidence="2 3">
    <name type="scientific">Parasitella parasitica</name>
    <dbReference type="NCBI Taxonomy" id="35722"/>
    <lineage>
        <taxon>Eukaryota</taxon>
        <taxon>Fungi</taxon>
        <taxon>Fungi incertae sedis</taxon>
        <taxon>Mucoromycota</taxon>
        <taxon>Mucoromycotina</taxon>
        <taxon>Mucoromycetes</taxon>
        <taxon>Mucorales</taxon>
        <taxon>Mucorineae</taxon>
        <taxon>Mucoraceae</taxon>
        <taxon>Parasitella</taxon>
    </lineage>
</organism>
<dbReference type="Pfam" id="PF17784">
    <property type="entry name" value="Sulfotransfer_4"/>
    <property type="match status" value="1"/>
</dbReference>
<dbReference type="SUPFAM" id="SSF52540">
    <property type="entry name" value="P-loop containing nucleoside triphosphate hydrolases"/>
    <property type="match status" value="1"/>
</dbReference>
<dbReference type="Proteomes" id="UP000054107">
    <property type="component" value="Unassembled WGS sequence"/>
</dbReference>
<keyword evidence="1" id="KW-0175">Coiled coil</keyword>
<dbReference type="EMBL" id="LN719137">
    <property type="protein sequence ID" value="CEP07217.1"/>
    <property type="molecule type" value="Genomic_DNA"/>
</dbReference>
<evidence type="ECO:0000313" key="2">
    <source>
        <dbReference type="EMBL" id="CEP07217.1"/>
    </source>
</evidence>
<dbReference type="PANTHER" id="PTHR36978:SF4">
    <property type="entry name" value="P-LOOP CONTAINING NUCLEOSIDE TRIPHOSPHATE HYDROLASE PROTEIN"/>
    <property type="match status" value="1"/>
</dbReference>
<evidence type="ECO:0000256" key="1">
    <source>
        <dbReference type="SAM" id="Coils"/>
    </source>
</evidence>
<gene>
    <name evidence="2" type="primary">PARPA_00496.1 scaffold 888</name>
</gene>
<feature type="coiled-coil region" evidence="1">
    <location>
        <begin position="49"/>
        <end position="90"/>
    </location>
</feature>
<dbReference type="SUPFAM" id="SSF161270">
    <property type="entry name" value="PspA lactotransferrin-binding region"/>
    <property type="match status" value="1"/>
</dbReference>